<accession>A0A077RBI9</accession>
<evidence type="ECO:0000256" key="1">
    <source>
        <dbReference type="ARBA" id="ARBA00023242"/>
    </source>
</evidence>
<dbReference type="InterPro" id="IPR050987">
    <property type="entry name" value="AtrR-like"/>
</dbReference>
<dbReference type="EMBL" id="HG529693">
    <property type="protein sequence ID" value="CDI56551.1"/>
    <property type="molecule type" value="Genomic_DNA"/>
</dbReference>
<dbReference type="PANTHER" id="PTHR46910:SF38">
    <property type="entry name" value="ZN(2)-C6 FUNGAL-TYPE DOMAIN-CONTAINING PROTEIN"/>
    <property type="match status" value="1"/>
</dbReference>
<dbReference type="GO" id="GO:0003700">
    <property type="term" value="F:DNA-binding transcription factor activity"/>
    <property type="evidence" value="ECO:0007669"/>
    <property type="project" value="InterPro"/>
</dbReference>
<reference evidence="2" key="1">
    <citation type="journal article" date="2014" name="Genome Biol. Evol.">
        <title>Gene Loss Rather Than Gene Gain Is Associated with a Host Jump from Monocots to Dicots in the Smut Fungus Melanopsichium pennsylvanicum.</title>
        <authorList>
            <person name="Sharma R."/>
            <person name="Mishra B."/>
            <person name="Runge F."/>
            <person name="Thines M."/>
        </authorList>
    </citation>
    <scope>NUCLEOTIDE SEQUENCE</scope>
    <source>
        <strain evidence="2">4</strain>
    </source>
</reference>
<protein>
    <submittedName>
        <fullName evidence="2">Uncharacterized protein</fullName>
    </submittedName>
</protein>
<organism evidence="2">
    <name type="scientific">Melanopsichium pennsylvanicum 4</name>
    <dbReference type="NCBI Taxonomy" id="1398559"/>
    <lineage>
        <taxon>Eukaryota</taxon>
        <taxon>Fungi</taxon>
        <taxon>Dikarya</taxon>
        <taxon>Basidiomycota</taxon>
        <taxon>Ustilaginomycotina</taxon>
        <taxon>Ustilaginomycetes</taxon>
        <taxon>Ustilaginales</taxon>
        <taxon>Ustilaginaceae</taxon>
        <taxon>Melanopsichium</taxon>
    </lineage>
</organism>
<dbReference type="AlphaFoldDB" id="A0A077RBI9"/>
<name>A0A077RBI9_9BASI</name>
<sequence>MRMSSRTFDELGANPKQVRPQYWTNPSKFPDTTCWPTRCATKWPAPNLADKLLDAYFGRMNCDLPTVNELQFRQDYALLSLKSNDIDWLALAYCIFMVGSLYVSDERARANPKDKHLGGMQWWQAARDLIFGSGRVQKPLI</sequence>
<keyword evidence="1" id="KW-0539">Nucleus</keyword>
<proteinExistence type="predicted"/>
<dbReference type="PANTHER" id="PTHR46910">
    <property type="entry name" value="TRANSCRIPTION FACTOR PDR1"/>
    <property type="match status" value="1"/>
</dbReference>
<evidence type="ECO:0000313" key="2">
    <source>
        <dbReference type="EMBL" id="CDI56551.1"/>
    </source>
</evidence>
<dbReference type="CDD" id="cd12148">
    <property type="entry name" value="fungal_TF_MHR"/>
    <property type="match status" value="1"/>
</dbReference>